<name>A0ABT1QQN9_9GAMM</name>
<gene>
    <name evidence="3" type="ORF">NM961_07700</name>
</gene>
<comment type="caution">
    <text evidence="3">The sequence shown here is derived from an EMBL/GenBank/DDBJ whole genome shotgun (WGS) entry which is preliminary data.</text>
</comment>
<reference evidence="3" key="1">
    <citation type="submission" date="2022-07" db="EMBL/GenBank/DDBJ databases">
        <title>Tahibacter sp., a new gammaproteobacterium isolated from the silt sample collected at pig farm.</title>
        <authorList>
            <person name="Chen H."/>
        </authorList>
    </citation>
    <scope>NUCLEOTIDE SEQUENCE</scope>
    <source>
        <strain evidence="3">P2K</strain>
    </source>
</reference>
<feature type="chain" id="PRO_5047056404" evidence="2">
    <location>
        <begin position="25"/>
        <end position="172"/>
    </location>
</feature>
<accession>A0ABT1QQN9</accession>
<dbReference type="Proteomes" id="UP001165498">
    <property type="component" value="Unassembled WGS sequence"/>
</dbReference>
<organism evidence="3 4">
    <name type="scientific">Tahibacter harae</name>
    <dbReference type="NCBI Taxonomy" id="2963937"/>
    <lineage>
        <taxon>Bacteria</taxon>
        <taxon>Pseudomonadati</taxon>
        <taxon>Pseudomonadota</taxon>
        <taxon>Gammaproteobacteria</taxon>
        <taxon>Lysobacterales</taxon>
        <taxon>Rhodanobacteraceae</taxon>
        <taxon>Tahibacter</taxon>
    </lineage>
</organism>
<protein>
    <submittedName>
        <fullName evidence="3">Uncharacterized protein</fullName>
    </submittedName>
</protein>
<evidence type="ECO:0000256" key="2">
    <source>
        <dbReference type="SAM" id="SignalP"/>
    </source>
</evidence>
<proteinExistence type="predicted"/>
<evidence type="ECO:0000256" key="1">
    <source>
        <dbReference type="SAM" id="MobiDB-lite"/>
    </source>
</evidence>
<dbReference type="RefSeq" id="WP_255913431.1">
    <property type="nucleotide sequence ID" value="NZ_JANFQO010000005.1"/>
</dbReference>
<evidence type="ECO:0000313" key="3">
    <source>
        <dbReference type="EMBL" id="MCQ4164592.1"/>
    </source>
</evidence>
<sequence length="172" mass="18395">MKRRICSSALTAALFLLAGVQAEALENSGGEPAAQAQPGKEGSNTSSIAVRKTSDAEKRALDLLLADTLTDPMSAIQYRVSSQAVSCSDALPSQTDPGWNGRTCICYEVNTRGANNAYQGRKTMVASLRQEKDGTVTADGVALQMDNRRMWTACSAAGWEKRASKLIHELVN</sequence>
<feature type="region of interest" description="Disordered" evidence="1">
    <location>
        <begin position="28"/>
        <end position="49"/>
    </location>
</feature>
<keyword evidence="2" id="KW-0732">Signal</keyword>
<feature type="signal peptide" evidence="2">
    <location>
        <begin position="1"/>
        <end position="24"/>
    </location>
</feature>
<keyword evidence="4" id="KW-1185">Reference proteome</keyword>
<evidence type="ECO:0000313" key="4">
    <source>
        <dbReference type="Proteomes" id="UP001165498"/>
    </source>
</evidence>
<dbReference type="EMBL" id="JANFQO010000005">
    <property type="protein sequence ID" value="MCQ4164592.1"/>
    <property type="molecule type" value="Genomic_DNA"/>
</dbReference>